<evidence type="ECO:0000313" key="3">
    <source>
        <dbReference type="Proteomes" id="UP000283255"/>
    </source>
</evidence>
<keyword evidence="1" id="KW-1133">Transmembrane helix</keyword>
<dbReference type="AlphaFoldDB" id="A0A418YBP1"/>
<keyword evidence="1" id="KW-0472">Membrane</keyword>
<sequence length="162" mass="18454">MKYQHEFTLSREYFAECYDQCLPYQKQQTPRYALMAGLVIVGIAILSFEITHGKVGILLFALAALEWLSFKYRRSWWLLRQVWSRNGGNKVTLTVSDTGITTQGAYTHTQLQWQEVSDVIDTPEGLLLTLQSGAKNYLSSSILTPQVIAHIKVKCHSEQQQA</sequence>
<keyword evidence="3" id="KW-1185">Reference proteome</keyword>
<protein>
    <submittedName>
        <fullName evidence="2">YcxB family protein</fullName>
    </submittedName>
</protein>
<comment type="caution">
    <text evidence="2">The sequence shown here is derived from an EMBL/GenBank/DDBJ whole genome shotgun (WGS) entry which is preliminary data.</text>
</comment>
<dbReference type="EMBL" id="QZCH01000024">
    <property type="protein sequence ID" value="RJG41846.1"/>
    <property type="molecule type" value="Genomic_DNA"/>
</dbReference>
<dbReference type="OrthoDB" id="6118195at2"/>
<name>A0A418YBP1_9GAMM</name>
<keyword evidence="1" id="KW-0812">Transmembrane</keyword>
<reference evidence="2 3" key="1">
    <citation type="submission" date="2018-09" db="EMBL/GenBank/DDBJ databases">
        <authorList>
            <person name="Wang F."/>
        </authorList>
    </citation>
    <scope>NUCLEOTIDE SEQUENCE [LARGE SCALE GENOMIC DNA]</scope>
    <source>
        <strain evidence="2 3">PLHSC7-2</strain>
    </source>
</reference>
<feature type="transmembrane region" description="Helical" evidence="1">
    <location>
        <begin position="32"/>
        <end position="48"/>
    </location>
</feature>
<dbReference type="RefSeq" id="WP_119911769.1">
    <property type="nucleotide sequence ID" value="NZ_QZCH01000024.1"/>
</dbReference>
<evidence type="ECO:0000256" key="1">
    <source>
        <dbReference type="SAM" id="Phobius"/>
    </source>
</evidence>
<evidence type="ECO:0000313" key="2">
    <source>
        <dbReference type="EMBL" id="RJG41846.1"/>
    </source>
</evidence>
<proteinExistence type="predicted"/>
<accession>A0A418YBP1</accession>
<reference evidence="2 3" key="2">
    <citation type="submission" date="2019-01" db="EMBL/GenBank/DDBJ databases">
        <title>Motilimonas pumilus sp. nov., isolated from the gut of sea cucumber (Apostichopus japonicus).</title>
        <authorList>
            <person name="Wang F.-Q."/>
            <person name="Ren L.-H."/>
            <person name="Lin Y.-W."/>
            <person name="Sun G.-H."/>
            <person name="Du Z.-J."/>
            <person name="Zhao J.-X."/>
            <person name="Liu X.-J."/>
            <person name="Liu L.-J."/>
        </authorList>
    </citation>
    <scope>NUCLEOTIDE SEQUENCE [LARGE SCALE GENOMIC DNA]</scope>
    <source>
        <strain evidence="2 3">PLHSC7-2</strain>
    </source>
</reference>
<gene>
    <name evidence="2" type="ORF">D1Z90_15855</name>
</gene>
<dbReference type="Proteomes" id="UP000283255">
    <property type="component" value="Unassembled WGS sequence"/>
</dbReference>
<organism evidence="2 3">
    <name type="scientific">Motilimonas pumila</name>
    <dbReference type="NCBI Taxonomy" id="2303987"/>
    <lineage>
        <taxon>Bacteria</taxon>
        <taxon>Pseudomonadati</taxon>
        <taxon>Pseudomonadota</taxon>
        <taxon>Gammaproteobacteria</taxon>
        <taxon>Alteromonadales</taxon>
        <taxon>Alteromonadales genera incertae sedis</taxon>
        <taxon>Motilimonas</taxon>
    </lineage>
</organism>